<dbReference type="PANTHER" id="PTHR42734:SF19">
    <property type="entry name" value="IRON COMPOUNDS ABC TRANSPORTER, ATP-BINDING PROTEIN"/>
    <property type="match status" value="1"/>
</dbReference>
<dbReference type="SUPFAM" id="SSF52540">
    <property type="entry name" value="P-loop containing nucleoside triphosphate hydrolases"/>
    <property type="match status" value="1"/>
</dbReference>
<accession>A0A2N9YE71</accession>
<dbReference type="PROSITE" id="PS50893">
    <property type="entry name" value="ABC_TRANSPORTER_2"/>
    <property type="match status" value="1"/>
</dbReference>
<dbReference type="OrthoDB" id="6461291at2"/>
<dbReference type="CDD" id="cd03214">
    <property type="entry name" value="ABC_Iron-Siderophores_B12_Hemin"/>
    <property type="match status" value="1"/>
</dbReference>
<proteinExistence type="inferred from homology"/>
<dbReference type="STRING" id="288004.AL038_15465"/>
<evidence type="ECO:0000256" key="3">
    <source>
        <dbReference type="ARBA" id="ARBA00022741"/>
    </source>
</evidence>
<dbReference type="GO" id="GO:0005524">
    <property type="term" value="F:ATP binding"/>
    <property type="evidence" value="ECO:0007669"/>
    <property type="project" value="UniProtKB-KW"/>
</dbReference>
<dbReference type="PROSITE" id="PS00211">
    <property type="entry name" value="ABC_TRANSPORTER_1"/>
    <property type="match status" value="1"/>
</dbReference>
<dbReference type="AlphaFoldDB" id="A0A2N9YE71"/>
<gene>
    <name evidence="6" type="ORF">BLE401_08790</name>
</gene>
<keyword evidence="7" id="KW-1185">Reference proteome</keyword>
<dbReference type="SMART" id="SM00382">
    <property type="entry name" value="AAA"/>
    <property type="match status" value="1"/>
</dbReference>
<dbReference type="InterPro" id="IPR003439">
    <property type="entry name" value="ABC_transporter-like_ATP-bd"/>
</dbReference>
<dbReference type="GO" id="GO:0016887">
    <property type="term" value="F:ATP hydrolysis activity"/>
    <property type="evidence" value="ECO:0007669"/>
    <property type="project" value="InterPro"/>
</dbReference>
<protein>
    <submittedName>
        <fullName evidence="6">ATP-binding cassette domain-containing protein</fullName>
    </submittedName>
</protein>
<dbReference type="Proteomes" id="UP000234271">
    <property type="component" value="Chromosome"/>
</dbReference>
<evidence type="ECO:0000256" key="1">
    <source>
        <dbReference type="ARBA" id="ARBA00005417"/>
    </source>
</evidence>
<name>A0A2N9YE71_9GAMM</name>
<evidence type="ECO:0000313" key="7">
    <source>
        <dbReference type="Proteomes" id="UP000234271"/>
    </source>
</evidence>
<sequence>MALLRADNLHFAYQSQKPILQSVSFSLEEGQILSLLGPNGSGKSTLIKLLLGLLEPTEGGVFIDEQPLINLSHQNIARKVAYVPQVHHLSFAYRVIDVVVMGRMAQKNFFSPYSPADYAFAETALDSLGILHLSDKIYTRISGGERQLVLIARALTQGANVFIMDEPVSGLDYGNQIRLLESIHQLAHTGYAFIQSTHFPDHALWVGGDVLALHQGKIIYQGIAQQAINPKTIKTLYNIDVEMHHLENGNQVCMPRLAIH</sequence>
<dbReference type="FunFam" id="3.40.50.300:FF:000134">
    <property type="entry name" value="Iron-enterobactin ABC transporter ATP-binding protein"/>
    <property type="match status" value="1"/>
</dbReference>
<keyword evidence="3" id="KW-0547">Nucleotide-binding</keyword>
<dbReference type="KEGG" id="blep:AL038_15465"/>
<evidence type="ECO:0000259" key="5">
    <source>
        <dbReference type="PROSITE" id="PS50893"/>
    </source>
</evidence>
<dbReference type="EMBL" id="CP018889">
    <property type="protein sequence ID" value="AUI68793.1"/>
    <property type="molecule type" value="Genomic_DNA"/>
</dbReference>
<dbReference type="PANTHER" id="PTHR42734">
    <property type="entry name" value="METAL TRANSPORT SYSTEM ATP-BINDING PROTEIN TM_0124-RELATED"/>
    <property type="match status" value="1"/>
</dbReference>
<organism evidence="6 7">
    <name type="scientific">Beggiatoa leptomitoformis</name>
    <dbReference type="NCBI Taxonomy" id="288004"/>
    <lineage>
        <taxon>Bacteria</taxon>
        <taxon>Pseudomonadati</taxon>
        <taxon>Pseudomonadota</taxon>
        <taxon>Gammaproteobacteria</taxon>
        <taxon>Thiotrichales</taxon>
        <taxon>Thiotrichaceae</taxon>
        <taxon>Beggiatoa</taxon>
    </lineage>
</organism>
<evidence type="ECO:0000313" key="6">
    <source>
        <dbReference type="EMBL" id="AUI68793.1"/>
    </source>
</evidence>
<dbReference type="RefSeq" id="WP_062154336.1">
    <property type="nucleotide sequence ID" value="NZ_CP012373.2"/>
</dbReference>
<reference evidence="7" key="1">
    <citation type="submission" date="2016-12" db="EMBL/GenBank/DDBJ databases">
        <title>Complete Genome Sequence of Beggiatoa leptomitiformis D-401.</title>
        <authorList>
            <person name="Fomenkov A."/>
            <person name="Vincze T."/>
            <person name="Grabovich M."/>
            <person name="Anton B.P."/>
            <person name="Dubinina G."/>
            <person name="Orlova M."/>
            <person name="Belousova E."/>
            <person name="Roberts R.J."/>
        </authorList>
    </citation>
    <scope>NUCLEOTIDE SEQUENCE [LARGE SCALE GENOMIC DNA]</scope>
    <source>
        <strain evidence="7">D-401</strain>
    </source>
</reference>
<evidence type="ECO:0000256" key="4">
    <source>
        <dbReference type="ARBA" id="ARBA00022840"/>
    </source>
</evidence>
<dbReference type="InterPro" id="IPR027417">
    <property type="entry name" value="P-loop_NTPase"/>
</dbReference>
<evidence type="ECO:0000256" key="2">
    <source>
        <dbReference type="ARBA" id="ARBA00022448"/>
    </source>
</evidence>
<comment type="similarity">
    <text evidence="1">Belongs to the ABC transporter superfamily.</text>
</comment>
<dbReference type="Gene3D" id="3.40.50.300">
    <property type="entry name" value="P-loop containing nucleotide triphosphate hydrolases"/>
    <property type="match status" value="1"/>
</dbReference>
<keyword evidence="2" id="KW-0813">Transport</keyword>
<feature type="domain" description="ABC transporter" evidence="5">
    <location>
        <begin position="4"/>
        <end position="240"/>
    </location>
</feature>
<dbReference type="Pfam" id="PF00005">
    <property type="entry name" value="ABC_tran"/>
    <property type="match status" value="1"/>
</dbReference>
<dbReference type="InterPro" id="IPR003593">
    <property type="entry name" value="AAA+_ATPase"/>
</dbReference>
<dbReference type="InterPro" id="IPR050153">
    <property type="entry name" value="Metal_Ion_Import_ABC"/>
</dbReference>
<keyword evidence="4 6" id="KW-0067">ATP-binding</keyword>
<dbReference type="InterPro" id="IPR017871">
    <property type="entry name" value="ABC_transporter-like_CS"/>
</dbReference>